<dbReference type="GO" id="GO:0043022">
    <property type="term" value="F:ribosome binding"/>
    <property type="evidence" value="ECO:0007669"/>
    <property type="project" value="TreeGrafter"/>
</dbReference>
<dbReference type="GO" id="GO:0003730">
    <property type="term" value="F:mRNA 3'-UTR binding"/>
    <property type="evidence" value="ECO:0007669"/>
    <property type="project" value="InterPro"/>
</dbReference>
<dbReference type="Gene3D" id="4.10.640.40">
    <property type="entry name" value="Cytoplasmic polyadenylation element-binding protein, ZZ domain"/>
    <property type="match status" value="1"/>
</dbReference>
<dbReference type="PANTHER" id="PTHR12566:SF9">
    <property type="entry name" value="CYTOPLASMIC POLYADENYLATION ELEMENT-BINDING PROTEIN 1"/>
    <property type="match status" value="1"/>
</dbReference>
<evidence type="ECO:0000313" key="3">
    <source>
        <dbReference type="EMBL" id="KAK7602723.1"/>
    </source>
</evidence>
<evidence type="ECO:0000259" key="2">
    <source>
        <dbReference type="Pfam" id="PF16366"/>
    </source>
</evidence>
<dbReference type="Proteomes" id="UP001367676">
    <property type="component" value="Unassembled WGS sequence"/>
</dbReference>
<dbReference type="GO" id="GO:0005634">
    <property type="term" value="C:nucleus"/>
    <property type="evidence" value="ECO:0007669"/>
    <property type="project" value="TreeGrafter"/>
</dbReference>
<dbReference type="PANTHER" id="PTHR12566">
    <property type="entry name" value="CYTOPLASMIC POLYADENYLATION ELEMENT BINDING PROTEIN CPEB"/>
    <property type="match status" value="1"/>
</dbReference>
<dbReference type="GO" id="GO:0000900">
    <property type="term" value="F:mRNA regulatory element binding translation repressor activity"/>
    <property type="evidence" value="ECO:0007669"/>
    <property type="project" value="TreeGrafter"/>
</dbReference>
<dbReference type="GO" id="GO:0043005">
    <property type="term" value="C:neuron projection"/>
    <property type="evidence" value="ECO:0007669"/>
    <property type="project" value="TreeGrafter"/>
</dbReference>
<dbReference type="GO" id="GO:0008135">
    <property type="term" value="F:translation factor activity, RNA binding"/>
    <property type="evidence" value="ECO:0007669"/>
    <property type="project" value="TreeGrafter"/>
</dbReference>
<sequence>MTSSRAYPVLYLGRDWYTKFPYETPLSTTLSSPNQQKYTSAILNLTGKENLGLGMNLDSNGLESPIIETCDSSISTGSLNSDMSFFPNSIQTCRSDSLLIQRRVAVVPKVKLLLESCREGVDEDSFYYIIPTSRHTRPKEVQLDPYLEETPCSPCHIQLDETTKAVFLGEIGQNENEKWSKMDLNCDVEQSGLQIRIRREKLHTVHMSAVILMYFFKYFHRRTRPKEVQVIPWSVKDSNYSVKTFQKLDPLKTIFVGALHGMMNAEGLFRVMNDFYGGVLYTGIDTTKNKYPSGSGRTPRLNRKVQLDPYLEETPCNLCHIQLGPYFCRGNGYFRYLCTNCWSLHNTSLKSHKPLMGNSKHGGKMNAITVLH</sequence>
<dbReference type="EMBL" id="JBBCAQ010000007">
    <property type="protein sequence ID" value="KAK7602723.1"/>
    <property type="molecule type" value="Genomic_DNA"/>
</dbReference>
<comment type="caution">
    <text evidence="3">The sequence shown here is derived from an EMBL/GenBank/DDBJ whole genome shotgun (WGS) entry which is preliminary data.</text>
</comment>
<dbReference type="GO" id="GO:0045202">
    <property type="term" value="C:synapse"/>
    <property type="evidence" value="ECO:0007669"/>
    <property type="project" value="TreeGrafter"/>
</dbReference>
<dbReference type="InterPro" id="IPR012677">
    <property type="entry name" value="Nucleotide-bd_a/b_plait_sf"/>
</dbReference>
<dbReference type="InterPro" id="IPR038446">
    <property type="entry name" value="CEBP_ZZ_sf"/>
</dbReference>
<organism evidence="3 4">
    <name type="scientific">Parthenolecanium corni</name>
    <dbReference type="NCBI Taxonomy" id="536013"/>
    <lineage>
        <taxon>Eukaryota</taxon>
        <taxon>Metazoa</taxon>
        <taxon>Ecdysozoa</taxon>
        <taxon>Arthropoda</taxon>
        <taxon>Hexapoda</taxon>
        <taxon>Insecta</taxon>
        <taxon>Pterygota</taxon>
        <taxon>Neoptera</taxon>
        <taxon>Paraneoptera</taxon>
        <taxon>Hemiptera</taxon>
        <taxon>Sternorrhyncha</taxon>
        <taxon>Coccoidea</taxon>
        <taxon>Coccidae</taxon>
        <taxon>Parthenolecanium</taxon>
    </lineage>
</organism>
<gene>
    <name evidence="3" type="ORF">V9T40_006697</name>
</gene>
<reference evidence="3 4" key="1">
    <citation type="submission" date="2024-03" db="EMBL/GenBank/DDBJ databases">
        <title>Adaptation during the transition from Ophiocordyceps entomopathogen to insect associate is accompanied by gene loss and intensified selection.</title>
        <authorList>
            <person name="Ward C.M."/>
            <person name="Onetto C.A."/>
            <person name="Borneman A.R."/>
        </authorList>
    </citation>
    <scope>NUCLEOTIDE SEQUENCE [LARGE SCALE GENOMIC DNA]</scope>
    <source>
        <strain evidence="3">AWRI1</strain>
        <tissue evidence="3">Single Adult Female</tissue>
    </source>
</reference>
<keyword evidence="4" id="KW-1185">Reference proteome</keyword>
<accession>A0AAN9U1U5</accession>
<dbReference type="InterPro" id="IPR032296">
    <property type="entry name" value="CEBP_ZZ"/>
</dbReference>
<dbReference type="GO" id="GO:2000766">
    <property type="term" value="P:negative regulation of cytoplasmic translation"/>
    <property type="evidence" value="ECO:0007669"/>
    <property type="project" value="TreeGrafter"/>
</dbReference>
<name>A0AAN9U1U5_9HEMI</name>
<protein>
    <recommendedName>
        <fullName evidence="2">Cytoplasmic polyadenylation element-binding protein ZZ domain-containing protein</fullName>
    </recommendedName>
</protein>
<dbReference type="Pfam" id="PF16366">
    <property type="entry name" value="CEBP_ZZ"/>
    <property type="match status" value="1"/>
</dbReference>
<dbReference type="InterPro" id="IPR034819">
    <property type="entry name" value="CPEB"/>
</dbReference>
<evidence type="ECO:0000256" key="1">
    <source>
        <dbReference type="ARBA" id="ARBA00022884"/>
    </source>
</evidence>
<dbReference type="GO" id="GO:0005737">
    <property type="term" value="C:cytoplasm"/>
    <property type="evidence" value="ECO:0007669"/>
    <property type="project" value="TreeGrafter"/>
</dbReference>
<proteinExistence type="predicted"/>
<dbReference type="AlphaFoldDB" id="A0AAN9U1U5"/>
<keyword evidence="1" id="KW-0694">RNA-binding</keyword>
<feature type="domain" description="Cytoplasmic polyadenylation element-binding protein ZZ" evidence="2">
    <location>
        <begin position="303"/>
        <end position="356"/>
    </location>
</feature>
<dbReference type="Gene3D" id="3.30.70.330">
    <property type="match status" value="1"/>
</dbReference>
<evidence type="ECO:0000313" key="4">
    <source>
        <dbReference type="Proteomes" id="UP001367676"/>
    </source>
</evidence>